<feature type="region of interest" description="Disordered" evidence="1">
    <location>
        <begin position="48"/>
        <end position="209"/>
    </location>
</feature>
<sequence length="240" mass="26570">MHALKYLGRNGLIVRPAMNSPAQICAQNMPQQAAPSEEFVTYPGLEDANASYSNSLVPEARRRAARQTRNPTLLMGMQSRPGQKRRLDDYDEEAEAEEPLHKRPRAKAVRQADKGTRAHERTPGTTGREEDADKQAETEQSSRRGRSVYQDPGSLNMDARKSSQDAMAEAEERRKSADVERSSIAPLNITTGSSGILQNSASSRSVPGSLKKKVRFEDEVSDEVLEMPACLGNRFDETPK</sequence>
<protein>
    <submittedName>
        <fullName evidence="2">Uncharacterized protein</fullName>
    </submittedName>
</protein>
<gene>
    <name evidence="2" type="ORF">SLS63_011751</name>
</gene>
<dbReference type="Proteomes" id="UP001430848">
    <property type="component" value="Unassembled WGS sequence"/>
</dbReference>
<feature type="compositionally biased region" description="Basic and acidic residues" evidence="1">
    <location>
        <begin position="110"/>
        <end position="142"/>
    </location>
</feature>
<feature type="compositionally biased region" description="Polar residues" evidence="1">
    <location>
        <begin position="188"/>
        <end position="206"/>
    </location>
</feature>
<evidence type="ECO:0000256" key="1">
    <source>
        <dbReference type="SAM" id="MobiDB-lite"/>
    </source>
</evidence>
<organism evidence="2 3">
    <name type="scientific">Diaporthe eres</name>
    <name type="common">Phomopsis oblonga</name>
    <dbReference type="NCBI Taxonomy" id="83184"/>
    <lineage>
        <taxon>Eukaryota</taxon>
        <taxon>Fungi</taxon>
        <taxon>Dikarya</taxon>
        <taxon>Ascomycota</taxon>
        <taxon>Pezizomycotina</taxon>
        <taxon>Sordariomycetes</taxon>
        <taxon>Sordariomycetidae</taxon>
        <taxon>Diaporthales</taxon>
        <taxon>Diaporthaceae</taxon>
        <taxon>Diaporthe</taxon>
        <taxon>Diaporthe eres species complex</taxon>
    </lineage>
</organism>
<dbReference type="EMBL" id="JAKNSF020000117">
    <property type="protein sequence ID" value="KAK7714499.1"/>
    <property type="molecule type" value="Genomic_DNA"/>
</dbReference>
<evidence type="ECO:0000313" key="2">
    <source>
        <dbReference type="EMBL" id="KAK7714499.1"/>
    </source>
</evidence>
<evidence type="ECO:0000313" key="3">
    <source>
        <dbReference type="Proteomes" id="UP001430848"/>
    </source>
</evidence>
<feature type="compositionally biased region" description="Basic and acidic residues" evidence="1">
    <location>
        <begin position="170"/>
        <end position="181"/>
    </location>
</feature>
<keyword evidence="3" id="KW-1185">Reference proteome</keyword>
<proteinExistence type="predicted"/>
<name>A0ABR1NT66_DIAER</name>
<reference evidence="2 3" key="1">
    <citation type="submission" date="2024-02" db="EMBL/GenBank/DDBJ databases">
        <title>De novo assembly and annotation of 12 fungi associated with fruit tree decline syndrome in Ontario, Canada.</title>
        <authorList>
            <person name="Sulman M."/>
            <person name="Ellouze W."/>
            <person name="Ilyukhin E."/>
        </authorList>
    </citation>
    <scope>NUCLEOTIDE SEQUENCE [LARGE SCALE GENOMIC DNA]</scope>
    <source>
        <strain evidence="2 3">M169</strain>
    </source>
</reference>
<accession>A0ABR1NT66</accession>
<comment type="caution">
    <text evidence="2">The sequence shown here is derived from an EMBL/GenBank/DDBJ whole genome shotgun (WGS) entry which is preliminary data.</text>
</comment>